<accession>A0A401ZGJ2</accession>
<name>A0A401ZGJ2_9CHLR</name>
<feature type="domain" description="Knr4/Smi1-like" evidence="1">
    <location>
        <begin position="24"/>
        <end position="153"/>
    </location>
</feature>
<gene>
    <name evidence="2" type="ORF">KDAU_33300</name>
</gene>
<evidence type="ECO:0000313" key="3">
    <source>
        <dbReference type="Proteomes" id="UP000287224"/>
    </source>
</evidence>
<proteinExistence type="predicted"/>
<protein>
    <submittedName>
        <fullName evidence="2">SMI1/KNR4 family protein</fullName>
    </submittedName>
</protein>
<dbReference type="AlphaFoldDB" id="A0A401ZGJ2"/>
<sequence>MLGDYYKQALKRILLEIDNLIQKMRTTQYCQVYEPIGLPVVEPNHVLPEDLKRFYSLCGGLHLFDDPGGIYYSMTIVPPTRCVLANPVIIGERVEDDITASWYIIGDDGNGDYLTIDFSHERLGRCYDSFHEIHGLRGDCPIIANSFTDLLACLYNNNGQYWYWLLPDFVPLGDAYDGL</sequence>
<evidence type="ECO:0000313" key="2">
    <source>
        <dbReference type="EMBL" id="GCE06001.1"/>
    </source>
</evidence>
<comment type="caution">
    <text evidence="2">The sequence shown here is derived from an EMBL/GenBank/DDBJ whole genome shotgun (WGS) entry which is preliminary data.</text>
</comment>
<evidence type="ECO:0000259" key="1">
    <source>
        <dbReference type="SMART" id="SM00860"/>
    </source>
</evidence>
<dbReference type="InterPro" id="IPR018958">
    <property type="entry name" value="Knr4/Smi1-like_dom"/>
</dbReference>
<reference evidence="3" key="1">
    <citation type="submission" date="2018-12" db="EMBL/GenBank/DDBJ databases">
        <title>Tengunoibacter tsumagoiensis gen. nov., sp. nov., Dictyobacter kobayashii sp. nov., D. alpinus sp. nov., and D. joshuensis sp. nov. and description of Dictyobacteraceae fam. nov. within the order Ktedonobacterales isolated from Tengu-no-mugimeshi.</title>
        <authorList>
            <person name="Wang C.M."/>
            <person name="Zheng Y."/>
            <person name="Sakai Y."/>
            <person name="Toyoda A."/>
            <person name="Minakuchi Y."/>
            <person name="Abe K."/>
            <person name="Yokota A."/>
            <person name="Yabe S."/>
        </authorList>
    </citation>
    <scope>NUCLEOTIDE SEQUENCE [LARGE SCALE GENOMIC DNA]</scope>
    <source>
        <strain evidence="3">S-27</strain>
    </source>
</reference>
<keyword evidence="3" id="KW-1185">Reference proteome</keyword>
<dbReference type="SUPFAM" id="SSF160631">
    <property type="entry name" value="SMI1/KNR4-like"/>
    <property type="match status" value="1"/>
</dbReference>
<dbReference type="EMBL" id="BIFQ01000001">
    <property type="protein sequence ID" value="GCE06001.1"/>
    <property type="molecule type" value="Genomic_DNA"/>
</dbReference>
<dbReference type="SMART" id="SM00860">
    <property type="entry name" value="SMI1_KNR4"/>
    <property type="match status" value="1"/>
</dbReference>
<organism evidence="2 3">
    <name type="scientific">Dictyobacter aurantiacus</name>
    <dbReference type="NCBI Taxonomy" id="1936993"/>
    <lineage>
        <taxon>Bacteria</taxon>
        <taxon>Bacillati</taxon>
        <taxon>Chloroflexota</taxon>
        <taxon>Ktedonobacteria</taxon>
        <taxon>Ktedonobacterales</taxon>
        <taxon>Dictyobacteraceae</taxon>
        <taxon>Dictyobacter</taxon>
    </lineage>
</organism>
<dbReference type="Proteomes" id="UP000287224">
    <property type="component" value="Unassembled WGS sequence"/>
</dbReference>
<dbReference type="Pfam" id="PF09346">
    <property type="entry name" value="SMI1_KNR4"/>
    <property type="match status" value="1"/>
</dbReference>
<dbReference type="InterPro" id="IPR037883">
    <property type="entry name" value="Knr4/Smi1-like_sf"/>
</dbReference>
<dbReference type="Gene3D" id="3.40.1580.10">
    <property type="entry name" value="SMI1/KNR4-like"/>
    <property type="match status" value="1"/>
</dbReference>